<protein>
    <submittedName>
        <fullName evidence="6">SemiSWEET family transporter</fullName>
    </submittedName>
</protein>
<dbReference type="RefSeq" id="WP_338436379.1">
    <property type="nucleotide sequence ID" value="NZ_JAUYVH010000003.1"/>
</dbReference>
<dbReference type="Pfam" id="PF04193">
    <property type="entry name" value="PQ-loop"/>
    <property type="match status" value="1"/>
</dbReference>
<keyword evidence="4 5" id="KW-0472">Membrane</keyword>
<keyword evidence="2 5" id="KW-0812">Transmembrane</keyword>
<accession>A0ABU1BN79</accession>
<keyword evidence="7" id="KW-1185">Reference proteome</keyword>
<organism evidence="6 7">
    <name type="scientific">Keguizhuia sedimenti</name>
    <dbReference type="NCBI Taxonomy" id="3064264"/>
    <lineage>
        <taxon>Bacteria</taxon>
        <taxon>Pseudomonadati</taxon>
        <taxon>Pseudomonadota</taxon>
        <taxon>Betaproteobacteria</taxon>
        <taxon>Burkholderiales</taxon>
        <taxon>Oxalobacteraceae</taxon>
        <taxon>Keguizhuia</taxon>
    </lineage>
</organism>
<sequence length="89" mass="10147">MFTDVVGWISALILAMTLSRQVYTQWRTKSCAGVSHWLFIGQLAASTGFVIYSWLVENWVFVVVNTFILFTAVVGQTVYLRNKRLSPNQ</sequence>
<name>A0ABU1BN79_9BURK</name>
<comment type="subcellular location">
    <subcellularLocation>
        <location evidence="1">Membrane</location>
        <topology evidence="1">Multi-pass membrane protein</topology>
    </subcellularLocation>
</comment>
<evidence type="ECO:0000313" key="6">
    <source>
        <dbReference type="EMBL" id="MDQ9170458.1"/>
    </source>
</evidence>
<dbReference type="Proteomes" id="UP001225596">
    <property type="component" value="Unassembled WGS sequence"/>
</dbReference>
<gene>
    <name evidence="6" type="ORF">Q8A64_08545</name>
</gene>
<feature type="transmembrane region" description="Helical" evidence="5">
    <location>
        <begin position="61"/>
        <end position="80"/>
    </location>
</feature>
<keyword evidence="3 5" id="KW-1133">Transmembrane helix</keyword>
<dbReference type="Gene3D" id="1.20.1280.290">
    <property type="match status" value="1"/>
</dbReference>
<evidence type="ECO:0000256" key="1">
    <source>
        <dbReference type="ARBA" id="ARBA00004141"/>
    </source>
</evidence>
<proteinExistence type="predicted"/>
<reference evidence="6 7" key="1">
    <citation type="submission" date="2023-08" db="EMBL/GenBank/DDBJ databases">
        <title>Oxalobacteraceae gen .nov., isolated from river sludge outside the plant.</title>
        <authorList>
            <person name="Zhao S.Y."/>
        </authorList>
    </citation>
    <scope>NUCLEOTIDE SEQUENCE [LARGE SCALE GENOMIC DNA]</scope>
    <source>
        <strain evidence="6 7">R-40</strain>
    </source>
</reference>
<evidence type="ECO:0000256" key="4">
    <source>
        <dbReference type="ARBA" id="ARBA00023136"/>
    </source>
</evidence>
<feature type="transmembrane region" description="Helical" evidence="5">
    <location>
        <begin position="35"/>
        <end position="55"/>
    </location>
</feature>
<feature type="transmembrane region" description="Helical" evidence="5">
    <location>
        <begin position="6"/>
        <end position="23"/>
    </location>
</feature>
<evidence type="ECO:0000256" key="2">
    <source>
        <dbReference type="ARBA" id="ARBA00022692"/>
    </source>
</evidence>
<evidence type="ECO:0000256" key="5">
    <source>
        <dbReference type="SAM" id="Phobius"/>
    </source>
</evidence>
<comment type="caution">
    <text evidence="6">The sequence shown here is derived from an EMBL/GenBank/DDBJ whole genome shotgun (WGS) entry which is preliminary data.</text>
</comment>
<dbReference type="InterPro" id="IPR006603">
    <property type="entry name" value="PQ-loop_rpt"/>
</dbReference>
<evidence type="ECO:0000256" key="3">
    <source>
        <dbReference type="ARBA" id="ARBA00022989"/>
    </source>
</evidence>
<dbReference type="EMBL" id="JAUYVH010000003">
    <property type="protein sequence ID" value="MDQ9170458.1"/>
    <property type="molecule type" value="Genomic_DNA"/>
</dbReference>
<evidence type="ECO:0000313" key="7">
    <source>
        <dbReference type="Proteomes" id="UP001225596"/>
    </source>
</evidence>